<accession>F9Y3V2</accession>
<keyword evidence="2" id="KW-0472">Membrane</keyword>
<dbReference type="GO" id="GO:0042834">
    <property type="term" value="F:peptidoglycan binding"/>
    <property type="evidence" value="ECO:0007669"/>
    <property type="project" value="InterPro"/>
</dbReference>
<protein>
    <submittedName>
        <fullName evidence="4">Sporulation and cell division repeat protein</fullName>
    </submittedName>
</protein>
<dbReference type="GO" id="GO:0051301">
    <property type="term" value="P:cell division"/>
    <property type="evidence" value="ECO:0007669"/>
    <property type="project" value="UniProtKB-KW"/>
</dbReference>
<evidence type="ECO:0000256" key="2">
    <source>
        <dbReference type="SAM" id="Phobius"/>
    </source>
</evidence>
<keyword evidence="2" id="KW-1133">Transmembrane helix</keyword>
<dbReference type="InterPro" id="IPR036680">
    <property type="entry name" value="SPOR-like_sf"/>
</dbReference>
<dbReference type="OrthoDB" id="8479416at2"/>
<keyword evidence="4" id="KW-0131">Cell cycle</keyword>
<proteinExistence type="predicted"/>
<dbReference type="KEGG" id="kvl:KVU_1804"/>
<keyword evidence="2" id="KW-0812">Transmembrane</keyword>
<dbReference type="AlphaFoldDB" id="F9Y3V2"/>
<dbReference type="InterPro" id="IPR007730">
    <property type="entry name" value="SPOR-like_dom"/>
</dbReference>
<dbReference type="EMBL" id="CP002018">
    <property type="protein sequence ID" value="AEM41643.1"/>
    <property type="molecule type" value="Genomic_DNA"/>
</dbReference>
<dbReference type="Proteomes" id="UP000000692">
    <property type="component" value="Chromosome"/>
</dbReference>
<dbReference type="HOGENOM" id="CLU_047702_0_0_5"/>
<evidence type="ECO:0000256" key="1">
    <source>
        <dbReference type="SAM" id="MobiDB-lite"/>
    </source>
</evidence>
<organism evidence="4 5">
    <name type="scientific">Ketogulonicigenium vulgare (strain WSH-001)</name>
    <dbReference type="NCBI Taxonomy" id="759362"/>
    <lineage>
        <taxon>Bacteria</taxon>
        <taxon>Pseudomonadati</taxon>
        <taxon>Pseudomonadota</taxon>
        <taxon>Alphaproteobacteria</taxon>
        <taxon>Rhodobacterales</taxon>
        <taxon>Roseobacteraceae</taxon>
        <taxon>Ketogulonicigenium</taxon>
    </lineage>
</organism>
<sequence length="302" mass="30916">MASITEGRFGGDDRQPPGGKGPRNVLQMVWLCVSLGLMVAVGVWGYRLLLREAAGIPTVHASTGPVRTAPEVPGGSTAQNIGLSVNAVLARNPDSMMESDVVILAPQGAALSREDLSRQSSYLSAAGAMPSGISDDVLSAGEVLQIAGADDPVESIDDLLSQLINPPVIAAAPEAAAPSSSGIPRPRTRPTNGAVTALAVAAAQAPVASAPQSISADVPAGTPLVQLGAFPSTEGAANEWTRLSRNFADFLRGKTPVIQQATNGGNVIYRLRASGFTDLEDARRFCALMVAENGACIPVSAS</sequence>
<dbReference type="eggNOG" id="COG3087">
    <property type="taxonomic scope" value="Bacteria"/>
</dbReference>
<gene>
    <name evidence="4" type="ordered locus">KVU_1804</name>
</gene>
<feature type="transmembrane region" description="Helical" evidence="2">
    <location>
        <begin position="25"/>
        <end position="46"/>
    </location>
</feature>
<name>F9Y3V2_KETVW</name>
<reference evidence="4 5" key="1">
    <citation type="journal article" date="2011" name="J. Bacteriol.">
        <title>Complete genome sequence of the industrial strain Ketogulonicigenium vulgare WSH-001.</title>
        <authorList>
            <person name="Liu L."/>
            <person name="Li Y."/>
            <person name="Zhang J."/>
            <person name="Zhou Z."/>
            <person name="Liu J."/>
            <person name="Li X."/>
            <person name="Zhou J."/>
            <person name="Du G."/>
            <person name="Wang L."/>
            <person name="Chen J."/>
        </authorList>
    </citation>
    <scope>NUCLEOTIDE SEQUENCE [LARGE SCALE GENOMIC DNA]</scope>
    <source>
        <strain evidence="4 5">WSH-001</strain>
    </source>
</reference>
<evidence type="ECO:0000259" key="3">
    <source>
        <dbReference type="PROSITE" id="PS51724"/>
    </source>
</evidence>
<dbReference type="Gene3D" id="3.30.70.1070">
    <property type="entry name" value="Sporulation related repeat"/>
    <property type="match status" value="1"/>
</dbReference>
<keyword evidence="4" id="KW-0132">Cell division</keyword>
<dbReference type="Pfam" id="PF05036">
    <property type="entry name" value="SPOR"/>
    <property type="match status" value="1"/>
</dbReference>
<evidence type="ECO:0000313" key="4">
    <source>
        <dbReference type="EMBL" id="AEM41643.1"/>
    </source>
</evidence>
<feature type="domain" description="SPOR" evidence="3">
    <location>
        <begin position="217"/>
        <end position="302"/>
    </location>
</feature>
<keyword evidence="5" id="KW-1185">Reference proteome</keyword>
<dbReference type="RefSeq" id="WP_014537943.1">
    <property type="nucleotide sequence ID" value="NC_017384.1"/>
</dbReference>
<evidence type="ECO:0000313" key="5">
    <source>
        <dbReference type="Proteomes" id="UP000000692"/>
    </source>
</evidence>
<dbReference type="PROSITE" id="PS51724">
    <property type="entry name" value="SPOR"/>
    <property type="match status" value="1"/>
</dbReference>
<feature type="region of interest" description="Disordered" evidence="1">
    <location>
        <begin position="1"/>
        <end position="21"/>
    </location>
</feature>